<proteinExistence type="predicted"/>
<protein>
    <submittedName>
        <fullName evidence="1">Uncharacterized protein</fullName>
    </submittedName>
</protein>
<dbReference type="Proteomes" id="UP000308600">
    <property type="component" value="Unassembled WGS sequence"/>
</dbReference>
<name>A0ACD3AX01_9AGAR</name>
<organism evidence="1 2">
    <name type="scientific">Pluteus cervinus</name>
    <dbReference type="NCBI Taxonomy" id="181527"/>
    <lineage>
        <taxon>Eukaryota</taxon>
        <taxon>Fungi</taxon>
        <taxon>Dikarya</taxon>
        <taxon>Basidiomycota</taxon>
        <taxon>Agaricomycotina</taxon>
        <taxon>Agaricomycetes</taxon>
        <taxon>Agaricomycetidae</taxon>
        <taxon>Agaricales</taxon>
        <taxon>Pluteineae</taxon>
        <taxon>Pluteaceae</taxon>
        <taxon>Pluteus</taxon>
    </lineage>
</organism>
<dbReference type="EMBL" id="ML208318">
    <property type="protein sequence ID" value="TFK70127.1"/>
    <property type="molecule type" value="Genomic_DNA"/>
</dbReference>
<evidence type="ECO:0000313" key="2">
    <source>
        <dbReference type="Proteomes" id="UP000308600"/>
    </source>
</evidence>
<gene>
    <name evidence="1" type="ORF">BDN72DRAFT_959040</name>
</gene>
<reference evidence="1 2" key="1">
    <citation type="journal article" date="2019" name="Nat. Ecol. Evol.">
        <title>Megaphylogeny resolves global patterns of mushroom evolution.</title>
        <authorList>
            <person name="Varga T."/>
            <person name="Krizsan K."/>
            <person name="Foldi C."/>
            <person name="Dima B."/>
            <person name="Sanchez-Garcia M."/>
            <person name="Sanchez-Ramirez S."/>
            <person name="Szollosi G.J."/>
            <person name="Szarkandi J.G."/>
            <person name="Papp V."/>
            <person name="Albert L."/>
            <person name="Andreopoulos W."/>
            <person name="Angelini C."/>
            <person name="Antonin V."/>
            <person name="Barry K.W."/>
            <person name="Bougher N.L."/>
            <person name="Buchanan P."/>
            <person name="Buyck B."/>
            <person name="Bense V."/>
            <person name="Catcheside P."/>
            <person name="Chovatia M."/>
            <person name="Cooper J."/>
            <person name="Damon W."/>
            <person name="Desjardin D."/>
            <person name="Finy P."/>
            <person name="Geml J."/>
            <person name="Haridas S."/>
            <person name="Hughes K."/>
            <person name="Justo A."/>
            <person name="Karasinski D."/>
            <person name="Kautmanova I."/>
            <person name="Kiss B."/>
            <person name="Kocsube S."/>
            <person name="Kotiranta H."/>
            <person name="LaButti K.M."/>
            <person name="Lechner B.E."/>
            <person name="Liimatainen K."/>
            <person name="Lipzen A."/>
            <person name="Lukacs Z."/>
            <person name="Mihaltcheva S."/>
            <person name="Morgado L.N."/>
            <person name="Niskanen T."/>
            <person name="Noordeloos M.E."/>
            <person name="Ohm R.A."/>
            <person name="Ortiz-Santana B."/>
            <person name="Ovrebo C."/>
            <person name="Racz N."/>
            <person name="Riley R."/>
            <person name="Savchenko A."/>
            <person name="Shiryaev A."/>
            <person name="Soop K."/>
            <person name="Spirin V."/>
            <person name="Szebenyi C."/>
            <person name="Tomsovsky M."/>
            <person name="Tulloss R.E."/>
            <person name="Uehling J."/>
            <person name="Grigoriev I.V."/>
            <person name="Vagvolgyi C."/>
            <person name="Papp T."/>
            <person name="Martin F.M."/>
            <person name="Miettinen O."/>
            <person name="Hibbett D.S."/>
            <person name="Nagy L.G."/>
        </authorList>
    </citation>
    <scope>NUCLEOTIDE SEQUENCE [LARGE SCALE GENOMIC DNA]</scope>
    <source>
        <strain evidence="1 2">NL-1719</strain>
    </source>
</reference>
<evidence type="ECO:0000313" key="1">
    <source>
        <dbReference type="EMBL" id="TFK70127.1"/>
    </source>
</evidence>
<accession>A0ACD3AX01</accession>
<keyword evidence="2" id="KW-1185">Reference proteome</keyword>
<sequence length="291" mass="30825">MLGIGGKHLLLSSYPVIPAAPASAILSFGGLVASSIISWCTITSDYGVYHDADASSMRIFIYTYLAFFTSNVSAQAIGAAFAATAAGVPAYESGFNGGNDVGGLVEAVLAPLGGFGKFLVVVISLSIPSSVAPTMYTFGTSFMTIHEFFAKVPRYMFAIVSTAIGIPLAIIGANKFYSTLVDLVSIIGYWSSSFAAIVLCEHFIIRRRDYSSYKVENWDKARLLPPGFAAIGAFACSIGIIVPAMQQTWYTGPIAKAGTGDVGVLTGTFVAGISYVVLRTLEKKWWPTHSS</sequence>